<dbReference type="Pfam" id="PF13869">
    <property type="entry name" value="NUDIX_2"/>
    <property type="match status" value="1"/>
</dbReference>
<keyword evidence="2" id="KW-1185">Reference proteome</keyword>
<gene>
    <name evidence="1" type="ORF">M569_00496</name>
</gene>
<comment type="caution">
    <text evidence="1">The sequence shown here is derived from an EMBL/GenBank/DDBJ whole genome shotgun (WGS) entry which is preliminary data.</text>
</comment>
<feature type="non-terminal residue" evidence="1">
    <location>
        <position position="52"/>
    </location>
</feature>
<organism evidence="1 2">
    <name type="scientific">Genlisea aurea</name>
    <dbReference type="NCBI Taxonomy" id="192259"/>
    <lineage>
        <taxon>Eukaryota</taxon>
        <taxon>Viridiplantae</taxon>
        <taxon>Streptophyta</taxon>
        <taxon>Embryophyta</taxon>
        <taxon>Tracheophyta</taxon>
        <taxon>Spermatophyta</taxon>
        <taxon>Magnoliopsida</taxon>
        <taxon>eudicotyledons</taxon>
        <taxon>Gunneridae</taxon>
        <taxon>Pentapetalae</taxon>
        <taxon>asterids</taxon>
        <taxon>lamiids</taxon>
        <taxon>Lamiales</taxon>
        <taxon>Lentibulariaceae</taxon>
        <taxon>Genlisea</taxon>
    </lineage>
</organism>
<dbReference type="OrthoDB" id="277288at2759"/>
<dbReference type="AlphaFoldDB" id="S8D4E2"/>
<dbReference type="GO" id="GO:0005849">
    <property type="term" value="C:mRNA cleavage factor complex"/>
    <property type="evidence" value="ECO:0007669"/>
    <property type="project" value="InterPro"/>
</dbReference>
<protein>
    <submittedName>
        <fullName evidence="1">Uncharacterized protein</fullName>
    </submittedName>
</protein>
<dbReference type="EMBL" id="AUSU01000130">
    <property type="protein sequence ID" value="EPS74260.1"/>
    <property type="molecule type" value="Genomic_DNA"/>
</dbReference>
<dbReference type="PANTHER" id="PTHR13047">
    <property type="entry name" value="PRE-MRNA CLEAVAGE FACTOR IM, 25KD SUBUNIT"/>
    <property type="match status" value="1"/>
</dbReference>
<evidence type="ECO:0000313" key="1">
    <source>
        <dbReference type="EMBL" id="EPS74260.1"/>
    </source>
</evidence>
<sequence length="52" mass="5925">DSLDIYPLGCYYFGSRDPKPYRNESASDRLLRMKSNYAAYGMRNCVAAVLLV</sequence>
<evidence type="ECO:0000313" key="2">
    <source>
        <dbReference type="Proteomes" id="UP000015453"/>
    </source>
</evidence>
<dbReference type="GO" id="GO:0031124">
    <property type="term" value="P:mRNA 3'-end processing"/>
    <property type="evidence" value="ECO:0007669"/>
    <property type="project" value="InterPro"/>
</dbReference>
<feature type="non-terminal residue" evidence="1">
    <location>
        <position position="1"/>
    </location>
</feature>
<reference evidence="1 2" key="1">
    <citation type="journal article" date="2013" name="BMC Genomics">
        <title>The miniature genome of a carnivorous plant Genlisea aurea contains a low number of genes and short non-coding sequences.</title>
        <authorList>
            <person name="Leushkin E.V."/>
            <person name="Sutormin R.A."/>
            <person name="Nabieva E.R."/>
            <person name="Penin A.A."/>
            <person name="Kondrashov A.S."/>
            <person name="Logacheva M.D."/>
        </authorList>
    </citation>
    <scope>NUCLEOTIDE SEQUENCE [LARGE SCALE GENOMIC DNA]</scope>
</reference>
<dbReference type="Proteomes" id="UP000015453">
    <property type="component" value="Unassembled WGS sequence"/>
</dbReference>
<accession>S8D4E2</accession>
<dbReference type="Gene3D" id="3.90.79.10">
    <property type="entry name" value="Nucleoside Triphosphate Pyrophosphohydrolase"/>
    <property type="match status" value="1"/>
</dbReference>
<name>S8D4E2_9LAMI</name>
<dbReference type="GO" id="GO:0003729">
    <property type="term" value="F:mRNA binding"/>
    <property type="evidence" value="ECO:0007669"/>
    <property type="project" value="InterPro"/>
</dbReference>
<dbReference type="InterPro" id="IPR016706">
    <property type="entry name" value="Cleav_polyA_spec_factor_su5"/>
</dbReference>
<proteinExistence type="predicted"/>